<dbReference type="EMBL" id="KN847384">
    <property type="protein sequence ID" value="KIW35985.1"/>
    <property type="molecule type" value="Genomic_DNA"/>
</dbReference>
<dbReference type="OrthoDB" id="270167at2759"/>
<dbReference type="AlphaFoldDB" id="A0A0D2D1A6"/>
<sequence length="65" mass="7509">MADEAAWAWRDNRSQISAKLVEDDWDWGVFEASRPHLLPLKVFLSWHFTSDGLSDGMLEPIDDYA</sequence>
<proteinExistence type="predicted"/>
<evidence type="ECO:0000313" key="2">
    <source>
        <dbReference type="Proteomes" id="UP000053342"/>
    </source>
</evidence>
<gene>
    <name evidence="1" type="ORF">PV06_11705</name>
</gene>
<organism evidence="1 2">
    <name type="scientific">Exophiala oligosperma</name>
    <dbReference type="NCBI Taxonomy" id="215243"/>
    <lineage>
        <taxon>Eukaryota</taxon>
        <taxon>Fungi</taxon>
        <taxon>Dikarya</taxon>
        <taxon>Ascomycota</taxon>
        <taxon>Pezizomycotina</taxon>
        <taxon>Eurotiomycetes</taxon>
        <taxon>Chaetothyriomycetidae</taxon>
        <taxon>Chaetothyriales</taxon>
        <taxon>Herpotrichiellaceae</taxon>
        <taxon>Exophiala</taxon>
    </lineage>
</organism>
<dbReference type="GeneID" id="27363779"/>
<name>A0A0D2D1A6_9EURO</name>
<protein>
    <submittedName>
        <fullName evidence="1">Uncharacterized protein</fullName>
    </submittedName>
</protein>
<dbReference type="STRING" id="215243.A0A0D2D1A6"/>
<dbReference type="VEuPathDB" id="FungiDB:PV06_11705"/>
<reference evidence="1 2" key="1">
    <citation type="submission" date="2015-01" db="EMBL/GenBank/DDBJ databases">
        <title>The Genome Sequence of Exophiala oligosperma CBS72588.</title>
        <authorList>
            <consortium name="The Broad Institute Genomics Platform"/>
            <person name="Cuomo C."/>
            <person name="de Hoog S."/>
            <person name="Gorbushina A."/>
            <person name="Stielow B."/>
            <person name="Teixiera M."/>
            <person name="Abouelleil A."/>
            <person name="Chapman S.B."/>
            <person name="Priest M."/>
            <person name="Young S.K."/>
            <person name="Wortman J."/>
            <person name="Nusbaum C."/>
            <person name="Birren B."/>
        </authorList>
    </citation>
    <scope>NUCLEOTIDE SEQUENCE [LARGE SCALE GENOMIC DNA]</scope>
    <source>
        <strain evidence="1 2">CBS 72588</strain>
    </source>
</reference>
<dbReference type="RefSeq" id="XP_016256201.1">
    <property type="nucleotide sequence ID" value="XM_016413417.1"/>
</dbReference>
<dbReference type="HOGENOM" id="CLU_2849702_0_0_1"/>
<keyword evidence="2" id="KW-1185">Reference proteome</keyword>
<dbReference type="Proteomes" id="UP000053342">
    <property type="component" value="Unassembled WGS sequence"/>
</dbReference>
<accession>A0A0D2D1A6</accession>
<evidence type="ECO:0000313" key="1">
    <source>
        <dbReference type="EMBL" id="KIW35985.1"/>
    </source>
</evidence>